<keyword evidence="2" id="KW-1185">Reference proteome</keyword>
<sequence length="856" mass="95513">MINLSLPSPAQLVPPSPKTMNQSRQKTSPTQTLKIPNFEHLKNRLIHQANVGHLHQAISTLDLMAQQGLTPDLVTYSVLLKSCIRTRQFHLGKLVHAKLSESHLEPNSVTLNSLISLYSKNNDWVTANAIFENMGERRDMISWSAMISCFSHNDMESKAIATFINMLEFGEYPNQFCFAAVIRSCSNAVNAWIGDIVFGSVIKTGYFESDVCVGCALIDMFAKGSGDLGSAKKVFDKMPERNSVSWTLMITRYSQMGKRREAAEMFIKMVDRGYLPDKFTFTSLVSACAELGLLSFGQQLHAQVVKYGLALDDCVGCSLVDMYAKCAEDGSMFNSRKVFDLIPVHNVISWTSIIAGYAQSGRHSREAIELYCSMIKDQVLPNHFTFSSLFKACGNLSDPDTGEQIYAHVVKMGLAAVNCVGNALISMYARSSRIEDAQKAFEILFEKNLVSYNAIVDGYAKNLDCNEAFEIVYQIEHTGIILDAFTFASLLSGAASIGAVAKGEQIHARLLKAGFESNQAILNTLISMYSRCGNMEAALQVYSEMEHLNVVSWTSIITGLAKHGFATRALEMFQEMLNAGVKPNDVTYIAVLTACSYVGMIDEGWKHFNSMYKEYGISPRMEHYACMVDLLGRSGFLEEAMRLINSMPFAADVLVWRTLLGACRVHGNIELGEHAAEMVIEKEPNDSAGYILLSNLYASVGRWDNVAEIRKTMKKKNLGKEVGSSWIEIENTVHKFHVGDTAHPQVKEIYKELNQLVSEIKEVGYVPDTSSVLQDLEDESKEKFLLQHSEKIAVTFGLINTSKPKRITVFKNLRVCGDCHNAMKYISKVKGREIVLRDSNRFHHFRDGACSCNDYW</sequence>
<gene>
    <name evidence="1" type="ORF">Vadar_017030</name>
</gene>
<reference evidence="1 2" key="1">
    <citation type="journal article" date="2021" name="Hortic Res">
        <title>High-quality reference genome and annotation aids understanding of berry development for evergreen blueberry (Vaccinium darrowii).</title>
        <authorList>
            <person name="Yu J."/>
            <person name="Hulse-Kemp A.M."/>
            <person name="Babiker E."/>
            <person name="Staton M."/>
        </authorList>
    </citation>
    <scope>NUCLEOTIDE SEQUENCE [LARGE SCALE GENOMIC DNA]</scope>
    <source>
        <strain evidence="2">cv. NJ 8807/NJ 8810</strain>
        <tissue evidence="1">Young leaf</tissue>
    </source>
</reference>
<dbReference type="EMBL" id="CM037153">
    <property type="protein sequence ID" value="KAH7857836.1"/>
    <property type="molecule type" value="Genomic_DNA"/>
</dbReference>
<evidence type="ECO:0000313" key="1">
    <source>
        <dbReference type="EMBL" id="KAH7857836.1"/>
    </source>
</evidence>
<evidence type="ECO:0000313" key="2">
    <source>
        <dbReference type="Proteomes" id="UP000828048"/>
    </source>
</evidence>
<protein>
    <submittedName>
        <fullName evidence="1">Uncharacterized protein</fullName>
    </submittedName>
</protein>
<dbReference type="Proteomes" id="UP000828048">
    <property type="component" value="Chromosome 3"/>
</dbReference>
<proteinExistence type="predicted"/>
<accession>A0ACB7YWF4</accession>
<organism evidence="1 2">
    <name type="scientific">Vaccinium darrowii</name>
    <dbReference type="NCBI Taxonomy" id="229202"/>
    <lineage>
        <taxon>Eukaryota</taxon>
        <taxon>Viridiplantae</taxon>
        <taxon>Streptophyta</taxon>
        <taxon>Embryophyta</taxon>
        <taxon>Tracheophyta</taxon>
        <taxon>Spermatophyta</taxon>
        <taxon>Magnoliopsida</taxon>
        <taxon>eudicotyledons</taxon>
        <taxon>Gunneridae</taxon>
        <taxon>Pentapetalae</taxon>
        <taxon>asterids</taxon>
        <taxon>Ericales</taxon>
        <taxon>Ericaceae</taxon>
        <taxon>Vaccinioideae</taxon>
        <taxon>Vaccinieae</taxon>
        <taxon>Vaccinium</taxon>
    </lineage>
</organism>
<name>A0ACB7YWF4_9ERIC</name>
<comment type="caution">
    <text evidence="1">The sequence shown here is derived from an EMBL/GenBank/DDBJ whole genome shotgun (WGS) entry which is preliminary data.</text>
</comment>